<evidence type="ECO:0000256" key="2">
    <source>
        <dbReference type="SAM" id="MobiDB-lite"/>
    </source>
</evidence>
<dbReference type="EMBL" id="QDEB01059454">
    <property type="protein sequence ID" value="RZC36723.1"/>
    <property type="molecule type" value="Genomic_DNA"/>
</dbReference>
<dbReference type="AlphaFoldDB" id="A0A482VVS1"/>
<dbReference type="Pfam" id="PF07742">
    <property type="entry name" value="BTG"/>
    <property type="match status" value="1"/>
</dbReference>
<sequence>MKEEILAAVMFFIRFIEKSDKFPQDQIENFKKHLTELLMERFEKHWFPEIPSKGQGYRCIRINGISPIDLTLERAASKCGSSYRDLRLPTELTVWVDPSEVCYRLGESEGSYCTLATFPSENRSSSSENSTPTTTPPSTPLQDKLRKVQRPLHQRYSVDFPNKYRNPQTMFLSSLRIKSSSNDMNFNLGSNRQLYRCDGPFPVNPPFYKNMNINRPHYKNVCRV</sequence>
<dbReference type="STRING" id="1661398.A0A482VVS1"/>
<dbReference type="InterPro" id="IPR033332">
    <property type="entry name" value="BTG"/>
</dbReference>
<dbReference type="Proteomes" id="UP000292052">
    <property type="component" value="Unassembled WGS sequence"/>
</dbReference>
<dbReference type="GO" id="GO:0005737">
    <property type="term" value="C:cytoplasm"/>
    <property type="evidence" value="ECO:0007669"/>
    <property type="project" value="TreeGrafter"/>
</dbReference>
<dbReference type="PANTHER" id="PTHR22978">
    <property type="entry name" value="B-CELL TRANSLOCATION GENE"/>
    <property type="match status" value="1"/>
</dbReference>
<accession>A0A482VVS1</accession>
<dbReference type="PANTHER" id="PTHR22978:SF44">
    <property type="entry name" value="PROTEIN BTG3-LIKE PROTEIN"/>
    <property type="match status" value="1"/>
</dbReference>
<keyword evidence="5" id="KW-1185">Reference proteome</keyword>
<protein>
    <submittedName>
        <fullName evidence="4">BTG1-like</fullName>
    </submittedName>
</protein>
<dbReference type="SMART" id="SM00099">
    <property type="entry name" value="btg1"/>
    <property type="match status" value="1"/>
</dbReference>
<dbReference type="InterPro" id="IPR036054">
    <property type="entry name" value="BTG-like_sf"/>
</dbReference>
<comment type="caution">
    <text evidence="4">The sequence shown here is derived from an EMBL/GenBank/DDBJ whole genome shotgun (WGS) entry which is preliminary data.</text>
</comment>
<name>A0A482VVS1_ASBVE</name>
<feature type="compositionally biased region" description="Low complexity" evidence="2">
    <location>
        <begin position="119"/>
        <end position="133"/>
    </location>
</feature>
<dbReference type="Gene3D" id="3.90.640.90">
    <property type="entry name" value="Anti-proliferative protein, N-terminal domain"/>
    <property type="match status" value="1"/>
</dbReference>
<dbReference type="PROSITE" id="PS01203">
    <property type="entry name" value="BTG_2"/>
    <property type="match status" value="1"/>
</dbReference>
<evidence type="ECO:0000256" key="1">
    <source>
        <dbReference type="ARBA" id="ARBA00007989"/>
    </source>
</evidence>
<feature type="domain" description="Anti-proliferative protein" evidence="3">
    <location>
        <begin position="88"/>
        <end position="107"/>
    </location>
</feature>
<organism evidence="4 5">
    <name type="scientific">Asbolus verrucosus</name>
    <name type="common">Desert ironclad beetle</name>
    <dbReference type="NCBI Taxonomy" id="1661398"/>
    <lineage>
        <taxon>Eukaryota</taxon>
        <taxon>Metazoa</taxon>
        <taxon>Ecdysozoa</taxon>
        <taxon>Arthropoda</taxon>
        <taxon>Hexapoda</taxon>
        <taxon>Insecta</taxon>
        <taxon>Pterygota</taxon>
        <taxon>Neoptera</taxon>
        <taxon>Endopterygota</taxon>
        <taxon>Coleoptera</taxon>
        <taxon>Polyphaga</taxon>
        <taxon>Cucujiformia</taxon>
        <taxon>Tenebrionidae</taxon>
        <taxon>Pimeliinae</taxon>
        <taxon>Asbolus</taxon>
    </lineage>
</organism>
<dbReference type="SUPFAM" id="SSF160696">
    <property type="entry name" value="BTG domain-like"/>
    <property type="match status" value="1"/>
</dbReference>
<dbReference type="InterPro" id="IPR002087">
    <property type="entry name" value="Anti_prolifrtn"/>
</dbReference>
<dbReference type="FunFam" id="3.90.640.90:FF:000002">
    <property type="entry name" value="BTG anti-proliferation factor 4"/>
    <property type="match status" value="1"/>
</dbReference>
<dbReference type="OrthoDB" id="19928at2759"/>
<evidence type="ECO:0000313" key="4">
    <source>
        <dbReference type="EMBL" id="RZC36723.1"/>
    </source>
</evidence>
<dbReference type="PRINTS" id="PR00310">
    <property type="entry name" value="ANTIPRLFBTG1"/>
</dbReference>
<evidence type="ECO:0000259" key="3">
    <source>
        <dbReference type="PROSITE" id="PS01203"/>
    </source>
</evidence>
<evidence type="ECO:0000313" key="5">
    <source>
        <dbReference type="Proteomes" id="UP000292052"/>
    </source>
</evidence>
<proteinExistence type="inferred from homology"/>
<dbReference type="GO" id="GO:0005634">
    <property type="term" value="C:nucleus"/>
    <property type="evidence" value="ECO:0007669"/>
    <property type="project" value="TreeGrafter"/>
</dbReference>
<gene>
    <name evidence="4" type="ORF">BDFB_010853</name>
</gene>
<feature type="region of interest" description="Disordered" evidence="2">
    <location>
        <begin position="119"/>
        <end position="142"/>
    </location>
</feature>
<comment type="similarity">
    <text evidence="1">Belongs to the BTG family.</text>
</comment>
<reference evidence="4 5" key="1">
    <citation type="submission" date="2017-03" db="EMBL/GenBank/DDBJ databases">
        <title>Genome of the blue death feigning beetle - Asbolus verrucosus.</title>
        <authorList>
            <person name="Rider S.D."/>
        </authorList>
    </citation>
    <scope>NUCLEOTIDE SEQUENCE [LARGE SCALE GENOMIC DNA]</scope>
    <source>
        <strain evidence="4">Butters</strain>
        <tissue evidence="4">Head and leg muscle</tissue>
    </source>
</reference>